<evidence type="ECO:0000313" key="3">
    <source>
        <dbReference type="Proteomes" id="UP000024635"/>
    </source>
</evidence>
<keyword evidence="1" id="KW-0812">Transmembrane</keyword>
<evidence type="ECO:0000313" key="2">
    <source>
        <dbReference type="EMBL" id="EYC02316.1"/>
    </source>
</evidence>
<protein>
    <submittedName>
        <fullName evidence="2">Uncharacterized protein</fullName>
    </submittedName>
</protein>
<feature type="transmembrane region" description="Helical" evidence="1">
    <location>
        <begin position="91"/>
        <end position="111"/>
    </location>
</feature>
<keyword evidence="1" id="KW-0472">Membrane</keyword>
<dbReference type="AlphaFoldDB" id="A0A016THW9"/>
<keyword evidence="3" id="KW-1185">Reference proteome</keyword>
<proteinExistence type="predicted"/>
<gene>
    <name evidence="2" type="primary">Acey_s0100.g3228</name>
    <name evidence="2" type="ORF">Y032_0100g3228</name>
</gene>
<evidence type="ECO:0000256" key="1">
    <source>
        <dbReference type="SAM" id="Phobius"/>
    </source>
</evidence>
<accession>A0A016THW9</accession>
<keyword evidence="1" id="KW-1133">Transmembrane helix</keyword>
<sequence length="129" mass="15175">MRWPSALNAEYEEFRSTTDVTDSDDMKVRAFIRWIPNKLVVDRNDLGKITTRRRDIRNDGLIRIPPTFRAILKNLPAGSEYSVKFDEVLSSVVRVLSPFLSMILATAVYFSRKESRRYYRREQSQDQPE</sequence>
<dbReference type="Proteomes" id="UP000024635">
    <property type="component" value="Unassembled WGS sequence"/>
</dbReference>
<organism evidence="2 3">
    <name type="scientific">Ancylostoma ceylanicum</name>
    <dbReference type="NCBI Taxonomy" id="53326"/>
    <lineage>
        <taxon>Eukaryota</taxon>
        <taxon>Metazoa</taxon>
        <taxon>Ecdysozoa</taxon>
        <taxon>Nematoda</taxon>
        <taxon>Chromadorea</taxon>
        <taxon>Rhabditida</taxon>
        <taxon>Rhabditina</taxon>
        <taxon>Rhabditomorpha</taxon>
        <taxon>Strongyloidea</taxon>
        <taxon>Ancylostomatidae</taxon>
        <taxon>Ancylostomatinae</taxon>
        <taxon>Ancylostoma</taxon>
    </lineage>
</organism>
<name>A0A016THW9_9BILA</name>
<dbReference type="EMBL" id="JARK01001436">
    <property type="protein sequence ID" value="EYC02316.1"/>
    <property type="molecule type" value="Genomic_DNA"/>
</dbReference>
<reference evidence="3" key="1">
    <citation type="journal article" date="2015" name="Nat. Genet.">
        <title>The genome and transcriptome of the zoonotic hookworm Ancylostoma ceylanicum identify infection-specific gene families.</title>
        <authorList>
            <person name="Schwarz E.M."/>
            <person name="Hu Y."/>
            <person name="Antoshechkin I."/>
            <person name="Miller M.M."/>
            <person name="Sternberg P.W."/>
            <person name="Aroian R.V."/>
        </authorList>
    </citation>
    <scope>NUCLEOTIDE SEQUENCE</scope>
    <source>
        <strain evidence="3">HY135</strain>
    </source>
</reference>
<comment type="caution">
    <text evidence="2">The sequence shown here is derived from an EMBL/GenBank/DDBJ whole genome shotgun (WGS) entry which is preliminary data.</text>
</comment>